<dbReference type="Pfam" id="PF12770">
    <property type="entry name" value="CHAT"/>
    <property type="match status" value="1"/>
</dbReference>
<sequence>MIRDLLAQSGVAIDSEDPAVLAQALVALGVASAMGEPPTEAGLERMLGGPALEAWPGPGPIWDRLWRVIPTGAAGTGQAVSATMLARAWTQHRWVLNRLAIDLSLLAEAPDALEKICQHAAPGGAVSVLDPEPARGERWNWPLRFGVLPDPAGLALADALRGQDLVLRGLGRVVTLGLDGADCDLLLLPESLEATFGRSGLPAVPPDGGIGAALVLGGAAEPPRLPDLAALRRRFRAEALGVVPIAPERRAAWADAVLRELSHDATLDRALVAAGRQEAPGVNELPSPGRHPHAPLLLAADGFLDRSRLSVQIGRLAQRLRSLPATMRLHLTGLMSQRLDLPEAWARPDELAERIETRQEQFHREDDDGTLAAQTAESVQRAVAPPEARFPDVLLHADDDGKGTRHGRPLDADEALEPATYYWLGFTYAPGSEREGLPAEGEEAPLGPLAEDAPSLLVTLAPRRAGEVEVAEPTRYLRLPKEGRAEPVWFRIVVSLAARGPVELELRVHYRLNLVDFVLVRLKLGDGDGRSRITQQVRHREPAASLAELHQARAMHIHVVGGAGRYGITVTVERSDGEEVSAFADTEIIGTQELEQALQRVRDFWLSCGIDSFGATLTATDALRGRLAEELVALGKRLWALLLRRGHPDGALTALEAFIRDAAPPEGALVQVTLDHSARNFVFPWSLLCDRRAADGDIRALWGLRYVIEQQVQRPHETDSEAVSRPPVSLGFALYDRFRPQSAAQRRFLGDLAARGAGHLALTGPVESHEELARLIRRSGTGLLYVFSHGYTPFTFPAWLDALKRNLDAAKRKGDEAAESMLEVLSRGDFREDEAWIELTTGKLMLQRLYNEDIERGERPIVILNMCRSAQVMPGLGESFVQFFLNLARARGVLGTECPIPPTFADAFARELLPRLLAGEPLGEALRASRLALVAAHGNPLGLAYTLWGAALSRFDPPPLPKPLPAIPATGDVHG</sequence>
<reference evidence="2" key="2">
    <citation type="journal article" date="2021" name="Syst. Appl. Microbiol.">
        <title>Roseomonas hellenica sp. nov., isolated from roots of wild-growing Alkanna tinctoria.</title>
        <authorList>
            <person name="Rat A."/>
            <person name="Naranjo H.D."/>
            <person name="Lebbe L."/>
            <person name="Cnockaert M."/>
            <person name="Krigas N."/>
            <person name="Grigoriadou K."/>
            <person name="Maloupa E."/>
            <person name="Willems A."/>
        </authorList>
    </citation>
    <scope>NUCLEOTIDE SEQUENCE</scope>
    <source>
        <strain evidence="2">LMG 31228</strain>
    </source>
</reference>
<dbReference type="AlphaFoldDB" id="A0A9X9XBQ1"/>
<organism evidence="2 3">
    <name type="scientific">Neoroseomonas eburnea</name>
    <dbReference type="NCBI Taxonomy" id="1346889"/>
    <lineage>
        <taxon>Bacteria</taxon>
        <taxon>Pseudomonadati</taxon>
        <taxon>Pseudomonadota</taxon>
        <taxon>Alphaproteobacteria</taxon>
        <taxon>Acetobacterales</taxon>
        <taxon>Acetobacteraceae</taxon>
        <taxon>Neoroseomonas</taxon>
    </lineage>
</organism>
<evidence type="ECO:0000313" key="3">
    <source>
        <dbReference type="Proteomes" id="UP001138709"/>
    </source>
</evidence>
<comment type="caution">
    <text evidence="2">The sequence shown here is derived from an EMBL/GenBank/DDBJ whole genome shotgun (WGS) entry which is preliminary data.</text>
</comment>
<name>A0A9X9XBQ1_9PROT</name>
<proteinExistence type="predicted"/>
<gene>
    <name evidence="2" type="ORF">GXW74_11620</name>
</gene>
<reference evidence="2" key="1">
    <citation type="submission" date="2020-01" db="EMBL/GenBank/DDBJ databases">
        <authorList>
            <person name="Rat A."/>
        </authorList>
    </citation>
    <scope>NUCLEOTIDE SEQUENCE</scope>
    <source>
        <strain evidence="2">LMG 31228</strain>
    </source>
</reference>
<accession>A0A9X9XBQ1</accession>
<keyword evidence="3" id="KW-1185">Reference proteome</keyword>
<dbReference type="RefSeq" id="WP_211846676.1">
    <property type="nucleotide sequence ID" value="NZ_JAAEDL010000010.1"/>
</dbReference>
<protein>
    <recommendedName>
        <fullName evidence="1">CHAT domain-containing protein</fullName>
    </recommendedName>
</protein>
<evidence type="ECO:0000313" key="2">
    <source>
        <dbReference type="EMBL" id="MBR0681137.1"/>
    </source>
</evidence>
<evidence type="ECO:0000259" key="1">
    <source>
        <dbReference type="Pfam" id="PF12770"/>
    </source>
</evidence>
<dbReference type="InterPro" id="IPR024983">
    <property type="entry name" value="CHAT_dom"/>
</dbReference>
<dbReference type="Proteomes" id="UP001138709">
    <property type="component" value="Unassembled WGS sequence"/>
</dbReference>
<feature type="domain" description="CHAT" evidence="1">
    <location>
        <begin position="674"/>
        <end position="936"/>
    </location>
</feature>
<dbReference type="EMBL" id="JAAEDL010000010">
    <property type="protein sequence ID" value="MBR0681137.1"/>
    <property type="molecule type" value="Genomic_DNA"/>
</dbReference>